<evidence type="ECO:0000256" key="4">
    <source>
        <dbReference type="ARBA" id="ARBA00022989"/>
    </source>
</evidence>
<dbReference type="OrthoDB" id="9793390at2"/>
<dbReference type="InterPro" id="IPR002549">
    <property type="entry name" value="AI-2E-like"/>
</dbReference>
<protein>
    <submittedName>
        <fullName evidence="7">AI-2E family transporter</fullName>
    </submittedName>
</protein>
<proteinExistence type="inferred from homology"/>
<evidence type="ECO:0000256" key="3">
    <source>
        <dbReference type="ARBA" id="ARBA00022692"/>
    </source>
</evidence>
<comment type="subcellular location">
    <subcellularLocation>
        <location evidence="1">Membrane</location>
        <topology evidence="1">Multi-pass membrane protein</topology>
    </subcellularLocation>
</comment>
<dbReference type="PANTHER" id="PTHR21716">
    <property type="entry name" value="TRANSMEMBRANE PROTEIN"/>
    <property type="match status" value="1"/>
</dbReference>
<feature type="transmembrane region" description="Helical" evidence="6">
    <location>
        <begin position="37"/>
        <end position="58"/>
    </location>
</feature>
<dbReference type="Pfam" id="PF01594">
    <property type="entry name" value="AI-2E_transport"/>
    <property type="match status" value="1"/>
</dbReference>
<evidence type="ECO:0000256" key="2">
    <source>
        <dbReference type="ARBA" id="ARBA00009773"/>
    </source>
</evidence>
<evidence type="ECO:0000256" key="1">
    <source>
        <dbReference type="ARBA" id="ARBA00004141"/>
    </source>
</evidence>
<evidence type="ECO:0000256" key="5">
    <source>
        <dbReference type="ARBA" id="ARBA00023136"/>
    </source>
</evidence>
<keyword evidence="4 6" id="KW-1133">Transmembrane helix</keyword>
<sequence>MKNNSTYIRWLYRLAITLLAVITFYILYLLHPVWKPVLSVIIIGIIPFLLGGFITYLLHPVVEKLFEAGIHRGIAILLIYILFFGGLGYAVYKGIPIIIHQLKDLAENAPLYTDQYQRWLDYIQRQTSTWPDGIQQQLDSRIERFEKWLNGIVALVLSGVLKVMNSLLLFAIVPFISFYLLKDFPTVKKTATRLTPKRWRNSAGSFLRDLDESLGGYIRGQLLVCLIIGTLAALSFWMFDMKYPLLLGIIVGITNVIPYFGPVIGAVPAAIVASTISNEMIIKVVVIVFVLQFLEGNILSPLIVGKSLHMHPLFIMAALIIGGEVGGVLGLIVAVPLLAMLKVAIIHARTHFTAREAP</sequence>
<dbReference type="GO" id="GO:0016020">
    <property type="term" value="C:membrane"/>
    <property type="evidence" value="ECO:0007669"/>
    <property type="project" value="UniProtKB-SubCell"/>
</dbReference>
<accession>A0A3A1R680</accession>
<comment type="similarity">
    <text evidence="2">Belongs to the autoinducer-2 exporter (AI-2E) (TC 2.A.86) family.</text>
</comment>
<feature type="transmembrane region" description="Helical" evidence="6">
    <location>
        <begin position="70"/>
        <end position="92"/>
    </location>
</feature>
<evidence type="ECO:0000313" key="8">
    <source>
        <dbReference type="Proteomes" id="UP000265801"/>
    </source>
</evidence>
<dbReference type="PANTHER" id="PTHR21716:SF15">
    <property type="entry name" value="TRANSPORT PROTEIN YRRI-RELATED"/>
    <property type="match status" value="1"/>
</dbReference>
<feature type="transmembrane region" description="Helical" evidence="6">
    <location>
        <begin position="222"/>
        <end position="239"/>
    </location>
</feature>
<dbReference type="AlphaFoldDB" id="A0A3A1R680"/>
<evidence type="ECO:0000256" key="6">
    <source>
        <dbReference type="SAM" id="Phobius"/>
    </source>
</evidence>
<feature type="transmembrane region" description="Helical" evidence="6">
    <location>
        <begin position="12"/>
        <end position="31"/>
    </location>
</feature>
<feature type="transmembrane region" description="Helical" evidence="6">
    <location>
        <begin position="315"/>
        <end position="339"/>
    </location>
</feature>
<gene>
    <name evidence="7" type="ORF">D3H55_03430</name>
</gene>
<comment type="caution">
    <text evidence="7">The sequence shown here is derived from an EMBL/GenBank/DDBJ whole genome shotgun (WGS) entry which is preliminary data.</text>
</comment>
<dbReference type="EMBL" id="QXIR01000003">
    <property type="protein sequence ID" value="RIW37636.1"/>
    <property type="molecule type" value="Genomic_DNA"/>
</dbReference>
<keyword evidence="3 6" id="KW-0812">Transmembrane</keyword>
<dbReference type="GO" id="GO:0055085">
    <property type="term" value="P:transmembrane transport"/>
    <property type="evidence" value="ECO:0007669"/>
    <property type="project" value="TreeGrafter"/>
</dbReference>
<organism evidence="7 8">
    <name type="scientific">Bacillus salacetis</name>
    <dbReference type="NCBI Taxonomy" id="2315464"/>
    <lineage>
        <taxon>Bacteria</taxon>
        <taxon>Bacillati</taxon>
        <taxon>Bacillota</taxon>
        <taxon>Bacilli</taxon>
        <taxon>Bacillales</taxon>
        <taxon>Bacillaceae</taxon>
        <taxon>Bacillus</taxon>
    </lineage>
</organism>
<feature type="transmembrane region" description="Helical" evidence="6">
    <location>
        <begin position="284"/>
        <end position="303"/>
    </location>
</feature>
<keyword evidence="5 6" id="KW-0472">Membrane</keyword>
<evidence type="ECO:0000313" key="7">
    <source>
        <dbReference type="EMBL" id="RIW37636.1"/>
    </source>
</evidence>
<feature type="transmembrane region" description="Helical" evidence="6">
    <location>
        <begin position="148"/>
        <end position="181"/>
    </location>
</feature>
<feature type="transmembrane region" description="Helical" evidence="6">
    <location>
        <begin position="245"/>
        <end position="272"/>
    </location>
</feature>
<reference evidence="7 8" key="1">
    <citation type="submission" date="2018-09" db="EMBL/GenBank/DDBJ databases">
        <title>Bacillus saliacetes sp. nov., isolated from Thai shrimp paste (Ka-pi).</title>
        <authorList>
            <person name="Daroonpunt R."/>
            <person name="Tanasupawat S."/>
            <person name="Yiamsombut S."/>
        </authorList>
    </citation>
    <scope>NUCLEOTIDE SEQUENCE [LARGE SCALE GENOMIC DNA]</scope>
    <source>
        <strain evidence="7 8">SKP7-4</strain>
    </source>
</reference>
<keyword evidence="8" id="KW-1185">Reference proteome</keyword>
<dbReference type="RefSeq" id="WP_119545517.1">
    <property type="nucleotide sequence ID" value="NZ_QXIR01000003.1"/>
</dbReference>
<dbReference type="Proteomes" id="UP000265801">
    <property type="component" value="Unassembled WGS sequence"/>
</dbReference>
<name>A0A3A1R680_9BACI</name>